<reference evidence="8" key="1">
    <citation type="journal article" date="2016" name="Nat. Commun.">
        <title>Genome analysis of three Pneumocystis species reveals adaptation mechanisms to life exclusively in mammalian hosts.</title>
        <authorList>
            <person name="Ma L."/>
            <person name="Chen Z."/>
            <person name="Huang D.W."/>
            <person name="Kutty G."/>
            <person name="Ishihara M."/>
            <person name="Wang H."/>
            <person name="Abouelleil A."/>
            <person name="Bishop L."/>
            <person name="Davey E."/>
            <person name="Deng R."/>
            <person name="Deng X."/>
            <person name="Fan L."/>
            <person name="Fantoni G."/>
            <person name="Fitzgerald M."/>
            <person name="Gogineni E."/>
            <person name="Goldberg J.M."/>
            <person name="Handley G."/>
            <person name="Hu X."/>
            <person name="Huber C."/>
            <person name="Jiao X."/>
            <person name="Jones K."/>
            <person name="Levin J.Z."/>
            <person name="Liu Y."/>
            <person name="Macdonald P."/>
            <person name="Melnikov A."/>
            <person name="Raley C."/>
            <person name="Sassi M."/>
            <person name="Sherman B.T."/>
            <person name="Song X."/>
            <person name="Sykes S."/>
            <person name="Tran B."/>
            <person name="Walsh L."/>
            <person name="Xia Y."/>
            <person name="Yang J."/>
            <person name="Young S."/>
            <person name="Zeng Q."/>
            <person name="Zheng X."/>
            <person name="Stephens R."/>
            <person name="Nusbaum C."/>
            <person name="Birren B.W."/>
            <person name="Azadi P."/>
            <person name="Lempicki R.A."/>
            <person name="Cuomo C.A."/>
            <person name="Kovacs J.A."/>
        </authorList>
    </citation>
    <scope>NUCLEOTIDE SEQUENCE [LARGE SCALE GENOMIC DNA]</scope>
    <source>
        <strain evidence="8">RU7</strain>
    </source>
</reference>
<keyword evidence="1" id="KW-0479">Metal-binding</keyword>
<gene>
    <name evidence="7" type="ORF">T551_03465</name>
</gene>
<dbReference type="VEuPathDB" id="FungiDB:T551_03465"/>
<dbReference type="GO" id="GO:0005737">
    <property type="term" value="C:cytoplasm"/>
    <property type="evidence" value="ECO:0007669"/>
    <property type="project" value="TreeGrafter"/>
</dbReference>
<dbReference type="SMART" id="SM00355">
    <property type="entry name" value="ZnF_C2H2"/>
    <property type="match status" value="2"/>
</dbReference>
<dbReference type="PANTHER" id="PTHR44029:SF1">
    <property type="entry name" value="DNAJ HOMOLOG SUBFAMILY C MEMBER 21"/>
    <property type="match status" value="1"/>
</dbReference>
<dbReference type="RefSeq" id="XP_018228077.1">
    <property type="nucleotide sequence ID" value="XM_018375728.1"/>
</dbReference>
<dbReference type="PROSITE" id="PS50157">
    <property type="entry name" value="ZINC_FINGER_C2H2_2"/>
    <property type="match status" value="1"/>
</dbReference>
<name>A0A0W4ZDT2_PNEJ7</name>
<dbReference type="InterPro" id="IPR013087">
    <property type="entry name" value="Znf_C2H2_type"/>
</dbReference>
<evidence type="ECO:0008006" key="9">
    <source>
        <dbReference type="Google" id="ProtNLM"/>
    </source>
</evidence>
<dbReference type="PANTHER" id="PTHR44029">
    <property type="entry name" value="DNAJ HOMOLOG SUBFAMILY C MEMBER 21"/>
    <property type="match status" value="1"/>
</dbReference>
<dbReference type="GeneID" id="28941983"/>
<dbReference type="EMBL" id="LFWA01000017">
    <property type="protein sequence ID" value="KTW26548.1"/>
    <property type="molecule type" value="Genomic_DNA"/>
</dbReference>
<dbReference type="STRING" id="1408657.A0A0W4ZDT2"/>
<dbReference type="InterPro" id="IPR036869">
    <property type="entry name" value="J_dom_sf"/>
</dbReference>
<comment type="caution">
    <text evidence="7">The sequence shown here is derived from an EMBL/GenBank/DDBJ whole genome shotgun (WGS) entry which is preliminary data.</text>
</comment>
<dbReference type="PRINTS" id="PR00625">
    <property type="entry name" value="JDOMAIN"/>
</dbReference>
<accession>A0A0W4ZDT2</accession>
<evidence type="ECO:0000256" key="4">
    <source>
        <dbReference type="PROSITE-ProRule" id="PRU00042"/>
    </source>
</evidence>
<dbReference type="InterPro" id="IPR051964">
    <property type="entry name" value="Chaperone_stress_response"/>
</dbReference>
<keyword evidence="8" id="KW-1185">Reference proteome</keyword>
<dbReference type="AlphaFoldDB" id="A0A0W4ZDT2"/>
<dbReference type="eggNOG" id="KOG0717">
    <property type="taxonomic scope" value="Eukaryota"/>
</dbReference>
<feature type="domain" description="J" evidence="5">
    <location>
        <begin position="4"/>
        <end position="69"/>
    </location>
</feature>
<dbReference type="PROSITE" id="PS00636">
    <property type="entry name" value="DNAJ_1"/>
    <property type="match status" value="1"/>
</dbReference>
<dbReference type="InterPro" id="IPR022755">
    <property type="entry name" value="Znf_C2H2_jaz"/>
</dbReference>
<dbReference type="OrthoDB" id="5894at2759"/>
<dbReference type="InterPro" id="IPR036236">
    <property type="entry name" value="Znf_C2H2_sf"/>
</dbReference>
<organism evidence="7 8">
    <name type="scientific">Pneumocystis jirovecii (strain RU7)</name>
    <name type="common">Human pneumocystis pneumonia agent</name>
    <dbReference type="NCBI Taxonomy" id="1408657"/>
    <lineage>
        <taxon>Eukaryota</taxon>
        <taxon>Fungi</taxon>
        <taxon>Dikarya</taxon>
        <taxon>Ascomycota</taxon>
        <taxon>Taphrinomycotina</taxon>
        <taxon>Pneumocystomycetes</taxon>
        <taxon>Pneumocystaceae</taxon>
        <taxon>Pneumocystis</taxon>
    </lineage>
</organism>
<evidence type="ECO:0000256" key="2">
    <source>
        <dbReference type="ARBA" id="ARBA00022771"/>
    </source>
</evidence>
<dbReference type="Proteomes" id="UP000053447">
    <property type="component" value="Unassembled WGS sequence"/>
</dbReference>
<sequence length="514" mass="60522">MLNCHYDVLGINQSASLNDIKKAYKRLALIFHPDKNNSSKESTEKFAQIQAAYEVLSDEIERRWYDTHREQILYRNYETSSMENGIPVTTSEELMQFFDPIIFKKMDDSSKGFYTRIRDLFEKLASEELAVAKQQGINVKKKPSFGNSRSPYEPIVRDFYAEWSCFSTEKSFSWVDQYKYDSSERKIKRIVEKENNKLRKFAIKEFNDTVKSLVSFIKKRDIRIKFEKVSEKDRQASLLASSKAQAEKDRAIFQASLGVYDEQEWAKVETKIDDNYKEESEDEEIFECVACKKIFKSEKQFMVHEKSKKHIKSLNILRKMFKQKFLELGIYPPHEELELSDSSEEYFTGEEDIEEYQEQNLNILKERNFFQDDSIIVNNSSPFLKHLNEESDLHDTKLDLKNSDFLTQTQNLENDLGSCIDSLSNSLNESSLNKKNKNDTITKTKYFKNLKRKKEKNNNDTNVNTNITCTLCLEKFSSRNKLFDHFRHSGHAQPLFQVKQHKNNRSLQDINSEF</sequence>
<dbReference type="Pfam" id="PF00226">
    <property type="entry name" value="DnaJ"/>
    <property type="match status" value="1"/>
</dbReference>
<dbReference type="Pfam" id="PF12171">
    <property type="entry name" value="zf-C2H2_jaz"/>
    <property type="match status" value="1"/>
</dbReference>
<evidence type="ECO:0000256" key="1">
    <source>
        <dbReference type="ARBA" id="ARBA00022723"/>
    </source>
</evidence>
<dbReference type="Gene3D" id="1.10.287.110">
    <property type="entry name" value="DnaJ domain"/>
    <property type="match status" value="1"/>
</dbReference>
<dbReference type="SUPFAM" id="SSF46565">
    <property type="entry name" value="Chaperone J-domain"/>
    <property type="match status" value="1"/>
</dbReference>
<evidence type="ECO:0000313" key="7">
    <source>
        <dbReference type="EMBL" id="KTW26548.1"/>
    </source>
</evidence>
<evidence type="ECO:0000259" key="6">
    <source>
        <dbReference type="PROSITE" id="PS50157"/>
    </source>
</evidence>
<protein>
    <recommendedName>
        <fullName evidence="9">J domain-containing protein</fullName>
    </recommendedName>
</protein>
<dbReference type="GO" id="GO:0008270">
    <property type="term" value="F:zinc ion binding"/>
    <property type="evidence" value="ECO:0007669"/>
    <property type="project" value="UniProtKB-KW"/>
</dbReference>
<dbReference type="SUPFAM" id="SSF57667">
    <property type="entry name" value="beta-beta-alpha zinc fingers"/>
    <property type="match status" value="1"/>
</dbReference>
<keyword evidence="2 4" id="KW-0863">Zinc-finger</keyword>
<keyword evidence="3" id="KW-0862">Zinc</keyword>
<evidence type="ECO:0000313" key="8">
    <source>
        <dbReference type="Proteomes" id="UP000053447"/>
    </source>
</evidence>
<dbReference type="Pfam" id="PF21884">
    <property type="entry name" value="ZUO1-like_ZHD"/>
    <property type="match status" value="1"/>
</dbReference>
<dbReference type="PROSITE" id="PS50076">
    <property type="entry name" value="DNAJ_2"/>
    <property type="match status" value="1"/>
</dbReference>
<dbReference type="InterPro" id="IPR054076">
    <property type="entry name" value="ZUO1-like_ZHD"/>
</dbReference>
<dbReference type="SMART" id="SM00271">
    <property type="entry name" value="DnaJ"/>
    <property type="match status" value="1"/>
</dbReference>
<dbReference type="PROSITE" id="PS00028">
    <property type="entry name" value="ZINC_FINGER_C2H2_1"/>
    <property type="match status" value="2"/>
</dbReference>
<dbReference type="InterPro" id="IPR018253">
    <property type="entry name" value="DnaJ_domain_CS"/>
</dbReference>
<proteinExistence type="predicted"/>
<dbReference type="CDD" id="cd06257">
    <property type="entry name" value="DnaJ"/>
    <property type="match status" value="1"/>
</dbReference>
<dbReference type="Gene3D" id="3.30.160.60">
    <property type="entry name" value="Classic Zinc Finger"/>
    <property type="match status" value="1"/>
</dbReference>
<feature type="domain" description="C2H2-type" evidence="6">
    <location>
        <begin position="286"/>
        <end position="310"/>
    </location>
</feature>
<evidence type="ECO:0000256" key="3">
    <source>
        <dbReference type="ARBA" id="ARBA00022833"/>
    </source>
</evidence>
<evidence type="ECO:0000259" key="5">
    <source>
        <dbReference type="PROSITE" id="PS50076"/>
    </source>
</evidence>
<dbReference type="InterPro" id="IPR001623">
    <property type="entry name" value="DnaJ_domain"/>
</dbReference>